<keyword evidence="3" id="KW-1185">Reference proteome</keyword>
<dbReference type="AlphaFoldDB" id="A0A166JET7"/>
<protein>
    <submittedName>
        <fullName evidence="2">Uncharacterized protein</fullName>
    </submittedName>
</protein>
<dbReference type="Proteomes" id="UP000076532">
    <property type="component" value="Unassembled WGS sequence"/>
</dbReference>
<accession>A0A166JET7</accession>
<organism evidence="2 3">
    <name type="scientific">Athelia psychrophila</name>
    <dbReference type="NCBI Taxonomy" id="1759441"/>
    <lineage>
        <taxon>Eukaryota</taxon>
        <taxon>Fungi</taxon>
        <taxon>Dikarya</taxon>
        <taxon>Basidiomycota</taxon>
        <taxon>Agaricomycotina</taxon>
        <taxon>Agaricomycetes</taxon>
        <taxon>Agaricomycetidae</taxon>
        <taxon>Atheliales</taxon>
        <taxon>Atheliaceae</taxon>
        <taxon>Athelia</taxon>
    </lineage>
</organism>
<dbReference type="EMBL" id="KV417552">
    <property type="protein sequence ID" value="KZP20783.1"/>
    <property type="molecule type" value="Genomic_DNA"/>
</dbReference>
<gene>
    <name evidence="2" type="ORF">FIBSPDRAFT_529202</name>
</gene>
<evidence type="ECO:0000256" key="1">
    <source>
        <dbReference type="SAM" id="MobiDB-lite"/>
    </source>
</evidence>
<name>A0A166JET7_9AGAM</name>
<feature type="compositionally biased region" description="Polar residues" evidence="1">
    <location>
        <begin position="15"/>
        <end position="26"/>
    </location>
</feature>
<reference evidence="2 3" key="1">
    <citation type="journal article" date="2016" name="Mol. Biol. Evol.">
        <title>Comparative Genomics of Early-Diverging Mushroom-Forming Fungi Provides Insights into the Origins of Lignocellulose Decay Capabilities.</title>
        <authorList>
            <person name="Nagy L.G."/>
            <person name="Riley R."/>
            <person name="Tritt A."/>
            <person name="Adam C."/>
            <person name="Daum C."/>
            <person name="Floudas D."/>
            <person name="Sun H."/>
            <person name="Yadav J.S."/>
            <person name="Pangilinan J."/>
            <person name="Larsson K.H."/>
            <person name="Matsuura K."/>
            <person name="Barry K."/>
            <person name="Labutti K."/>
            <person name="Kuo R."/>
            <person name="Ohm R.A."/>
            <person name="Bhattacharya S.S."/>
            <person name="Shirouzu T."/>
            <person name="Yoshinaga Y."/>
            <person name="Martin F.M."/>
            <person name="Grigoriev I.V."/>
            <person name="Hibbett D.S."/>
        </authorList>
    </citation>
    <scope>NUCLEOTIDE SEQUENCE [LARGE SCALE GENOMIC DNA]</scope>
    <source>
        <strain evidence="2 3">CBS 109695</strain>
    </source>
</reference>
<feature type="region of interest" description="Disordered" evidence="1">
    <location>
        <begin position="64"/>
        <end position="90"/>
    </location>
</feature>
<sequence>MEARYLLYPRRSSSKQHPTTACTADSNPPPRTPASLSTPASPRHSFLPFPWRYSPVDMTHRNGSPEGIVEFSPEGFLPRGPGPQGSVGGYDERTHVSLRLHLHNLLFTLSSGVAQLRVGGDELRPAKT</sequence>
<evidence type="ECO:0000313" key="2">
    <source>
        <dbReference type="EMBL" id="KZP20783.1"/>
    </source>
</evidence>
<feature type="region of interest" description="Disordered" evidence="1">
    <location>
        <begin position="1"/>
        <end position="46"/>
    </location>
</feature>
<evidence type="ECO:0000313" key="3">
    <source>
        <dbReference type="Proteomes" id="UP000076532"/>
    </source>
</evidence>
<proteinExistence type="predicted"/>